<keyword evidence="2" id="KW-0479">Metal-binding</keyword>
<gene>
    <name evidence="6" type="ORF">N866_19165</name>
</gene>
<evidence type="ECO:0000256" key="3">
    <source>
        <dbReference type="ARBA" id="ARBA00022801"/>
    </source>
</evidence>
<dbReference type="InterPro" id="IPR029060">
    <property type="entry name" value="PIN-like_dom_sf"/>
</dbReference>
<keyword evidence="1" id="KW-0540">Nuclease</keyword>
<name>A0A021VR24_9CELL</name>
<dbReference type="AlphaFoldDB" id="A0A021VR24"/>
<dbReference type="InterPro" id="IPR002716">
    <property type="entry name" value="PIN_dom"/>
</dbReference>
<dbReference type="Pfam" id="PF01850">
    <property type="entry name" value="PIN"/>
    <property type="match status" value="1"/>
</dbReference>
<evidence type="ECO:0000256" key="1">
    <source>
        <dbReference type="ARBA" id="ARBA00022722"/>
    </source>
</evidence>
<organism evidence="6 7">
    <name type="scientific">Actinotalea ferrariae CF5-4</name>
    <dbReference type="NCBI Taxonomy" id="948458"/>
    <lineage>
        <taxon>Bacteria</taxon>
        <taxon>Bacillati</taxon>
        <taxon>Actinomycetota</taxon>
        <taxon>Actinomycetes</taxon>
        <taxon>Micrococcales</taxon>
        <taxon>Cellulomonadaceae</taxon>
        <taxon>Actinotalea</taxon>
    </lineage>
</organism>
<dbReference type="GO" id="GO:0046872">
    <property type="term" value="F:metal ion binding"/>
    <property type="evidence" value="ECO:0007669"/>
    <property type="project" value="UniProtKB-KW"/>
</dbReference>
<dbReference type="EMBL" id="AXCW01000078">
    <property type="protein sequence ID" value="EYR63649.1"/>
    <property type="molecule type" value="Genomic_DNA"/>
</dbReference>
<dbReference type="OrthoDB" id="9798990at2"/>
<keyword evidence="3" id="KW-0378">Hydrolase</keyword>
<keyword evidence="7" id="KW-1185">Reference proteome</keyword>
<dbReference type="SUPFAM" id="SSF88723">
    <property type="entry name" value="PIN domain-like"/>
    <property type="match status" value="1"/>
</dbReference>
<accession>A0A021VR24</accession>
<dbReference type="InterPro" id="IPR052919">
    <property type="entry name" value="TA_system_RNase"/>
</dbReference>
<reference evidence="6 7" key="1">
    <citation type="submission" date="2014-01" db="EMBL/GenBank/DDBJ databases">
        <title>Actinotalea ferrariae CF5-4.</title>
        <authorList>
            <person name="Chen F."/>
            <person name="Li Y."/>
            <person name="Wang G."/>
        </authorList>
    </citation>
    <scope>NUCLEOTIDE SEQUENCE [LARGE SCALE GENOMIC DNA]</scope>
    <source>
        <strain evidence="6 7">CF5-4</strain>
    </source>
</reference>
<dbReference type="Proteomes" id="UP000019753">
    <property type="component" value="Unassembled WGS sequence"/>
</dbReference>
<dbReference type="InterPro" id="IPR041705">
    <property type="entry name" value="PIN_Sll0205"/>
</dbReference>
<evidence type="ECO:0000256" key="4">
    <source>
        <dbReference type="ARBA" id="ARBA00022842"/>
    </source>
</evidence>
<dbReference type="PANTHER" id="PTHR36173:SF2">
    <property type="entry name" value="RIBONUCLEASE VAPC16"/>
    <property type="match status" value="1"/>
</dbReference>
<evidence type="ECO:0000256" key="2">
    <source>
        <dbReference type="ARBA" id="ARBA00022723"/>
    </source>
</evidence>
<comment type="caution">
    <text evidence="6">The sequence shown here is derived from an EMBL/GenBank/DDBJ whole genome shotgun (WGS) entry which is preliminary data.</text>
</comment>
<evidence type="ECO:0000313" key="6">
    <source>
        <dbReference type="EMBL" id="EYR63649.1"/>
    </source>
</evidence>
<evidence type="ECO:0000259" key="5">
    <source>
        <dbReference type="Pfam" id="PF01850"/>
    </source>
</evidence>
<dbReference type="GO" id="GO:0016787">
    <property type="term" value="F:hydrolase activity"/>
    <property type="evidence" value="ECO:0007669"/>
    <property type="project" value="UniProtKB-KW"/>
</dbReference>
<protein>
    <submittedName>
        <fullName evidence="6">Twitching motility protein PilT</fullName>
    </submittedName>
</protein>
<keyword evidence="4" id="KW-0460">Magnesium</keyword>
<dbReference type="CDD" id="cd09872">
    <property type="entry name" value="PIN_Sll0205-like"/>
    <property type="match status" value="1"/>
</dbReference>
<dbReference type="RefSeq" id="WP_034225456.1">
    <property type="nucleotide sequence ID" value="NZ_AXCW01000078.1"/>
</dbReference>
<dbReference type="Gene3D" id="3.40.50.1010">
    <property type="entry name" value="5'-nuclease"/>
    <property type="match status" value="1"/>
</dbReference>
<evidence type="ECO:0000313" key="7">
    <source>
        <dbReference type="Proteomes" id="UP000019753"/>
    </source>
</evidence>
<feature type="domain" description="PIN" evidence="5">
    <location>
        <begin position="5"/>
        <end position="123"/>
    </location>
</feature>
<proteinExistence type="predicted"/>
<dbReference type="GO" id="GO:0004518">
    <property type="term" value="F:nuclease activity"/>
    <property type="evidence" value="ECO:0007669"/>
    <property type="project" value="UniProtKB-KW"/>
</dbReference>
<dbReference type="PANTHER" id="PTHR36173">
    <property type="entry name" value="RIBONUCLEASE VAPC16-RELATED"/>
    <property type="match status" value="1"/>
</dbReference>
<sequence>MGVTYLLDTHVLLWLLASPERVPDEVRATLAAGTTTLLGSAVSAMEVATKARTGRLPGAEALVATWGARLAELCVEELPLRTDHALLAGSMRWEHRDPFDRLLVAQALVENVTFVTADATVRALPGLRTLSW</sequence>